<protein>
    <submittedName>
        <fullName evidence="6">2-dehydro-3-deoxy-6-phosphogalactonate aldolase</fullName>
    </submittedName>
</protein>
<comment type="similarity">
    <text evidence="2">Belongs to the KHG/KDPG aldolase family.</text>
</comment>
<comment type="caution">
    <text evidence="6">The sequence shown here is derived from an EMBL/GenBank/DDBJ whole genome shotgun (WGS) entry which is preliminary data.</text>
</comment>
<evidence type="ECO:0000256" key="1">
    <source>
        <dbReference type="ARBA" id="ARBA00004761"/>
    </source>
</evidence>
<dbReference type="PANTHER" id="PTHR30246:SF1">
    <property type="entry name" value="2-DEHYDRO-3-DEOXY-6-PHOSPHOGALACTONATE ALDOLASE-RELATED"/>
    <property type="match status" value="1"/>
</dbReference>
<evidence type="ECO:0000313" key="7">
    <source>
        <dbReference type="Proteomes" id="UP001058124"/>
    </source>
</evidence>
<name>A0AAV5N3Z2_9GAMM</name>
<evidence type="ECO:0000313" key="6">
    <source>
        <dbReference type="EMBL" id="GKX55724.1"/>
    </source>
</evidence>
<dbReference type="PANTHER" id="PTHR30246">
    <property type="entry name" value="2-KETO-3-DEOXY-6-PHOSPHOGLUCONATE ALDOLASE"/>
    <property type="match status" value="1"/>
</dbReference>
<sequence>MNNTMKTPLVAILRGITPSEVEAHVSLLIEEGFDAIEIPLNSPEWETSIRLAVERFGSRALIGAGTVLDVASVDRLSELGCRLIVTPNTNPDVIRRAVDYGMVVLPGCATATEAFSAIEAGAKSIKLFPSSVFGPDYVRALKSVLPKQVQVFAVGGVTPGSLSDYLNAGCVGAGLGGDLYKAGQRPEKTRLQAKAFIDAYRQATATR</sequence>
<proteinExistence type="inferred from homology"/>
<dbReference type="InterPro" id="IPR000887">
    <property type="entry name" value="Aldlse_KDPG_KHG"/>
</dbReference>
<evidence type="ECO:0000256" key="4">
    <source>
        <dbReference type="ARBA" id="ARBA00023239"/>
    </source>
</evidence>
<evidence type="ECO:0000256" key="2">
    <source>
        <dbReference type="ARBA" id="ARBA00006906"/>
    </source>
</evidence>
<keyword evidence="4" id="KW-0456">Lyase</keyword>
<organism evidence="6 7">
    <name type="scientific">Leminorella grimontii</name>
    <dbReference type="NCBI Taxonomy" id="82981"/>
    <lineage>
        <taxon>Bacteria</taxon>
        <taxon>Pseudomonadati</taxon>
        <taxon>Pseudomonadota</taxon>
        <taxon>Gammaproteobacteria</taxon>
        <taxon>Enterobacterales</taxon>
        <taxon>Budviciaceae</taxon>
        <taxon>Leminorella</taxon>
    </lineage>
</organism>
<dbReference type="PROSITE" id="PS00160">
    <property type="entry name" value="ALDOLASE_KDPG_KHG_2"/>
    <property type="match status" value="1"/>
</dbReference>
<dbReference type="InterPro" id="IPR013785">
    <property type="entry name" value="Aldolase_TIM"/>
</dbReference>
<dbReference type="Proteomes" id="UP001058124">
    <property type="component" value="Unassembled WGS sequence"/>
</dbReference>
<accession>A0AAV5N3Z2</accession>
<keyword evidence="7" id="KW-1185">Reference proteome</keyword>
<evidence type="ECO:0000256" key="3">
    <source>
        <dbReference type="ARBA" id="ARBA00011233"/>
    </source>
</evidence>
<dbReference type="EMBL" id="BRLH01000003">
    <property type="protein sequence ID" value="GKX55724.1"/>
    <property type="molecule type" value="Genomic_DNA"/>
</dbReference>
<dbReference type="CDD" id="cd00452">
    <property type="entry name" value="KDPG_aldolase"/>
    <property type="match status" value="1"/>
</dbReference>
<evidence type="ECO:0000256" key="5">
    <source>
        <dbReference type="ARBA" id="ARBA00023277"/>
    </source>
</evidence>
<gene>
    <name evidence="6" type="ORF">SOASR030_18360</name>
</gene>
<dbReference type="InterPro" id="IPR031338">
    <property type="entry name" value="KDPG/KHG_AS_2"/>
</dbReference>
<comment type="pathway">
    <text evidence="1">Carbohydrate acid metabolism.</text>
</comment>
<dbReference type="Pfam" id="PF01081">
    <property type="entry name" value="Aldolase"/>
    <property type="match status" value="1"/>
</dbReference>
<dbReference type="SUPFAM" id="SSF51569">
    <property type="entry name" value="Aldolase"/>
    <property type="match status" value="1"/>
</dbReference>
<keyword evidence="5" id="KW-0119">Carbohydrate metabolism</keyword>
<dbReference type="AlphaFoldDB" id="A0AAV5N3Z2"/>
<reference evidence="6" key="1">
    <citation type="submission" date="2022-06" db="EMBL/GenBank/DDBJ databases">
        <title>Draft genome sequences of Leminorella grimontii str. JCM5902.</title>
        <authorList>
            <person name="Wakabayashi Y."/>
            <person name="Kojima K."/>
        </authorList>
    </citation>
    <scope>NUCLEOTIDE SEQUENCE</scope>
    <source>
        <strain evidence="6">JCM 5902</strain>
    </source>
</reference>
<dbReference type="RefSeq" id="WP_027273682.1">
    <property type="nucleotide sequence ID" value="NZ_BRLH01000003.1"/>
</dbReference>
<dbReference type="Gene3D" id="3.20.20.70">
    <property type="entry name" value="Aldolase class I"/>
    <property type="match status" value="1"/>
</dbReference>
<comment type="subunit">
    <text evidence="3">Homotrimer.</text>
</comment>
<dbReference type="NCBIfam" id="NF006600">
    <property type="entry name" value="PRK09140.1"/>
    <property type="match status" value="1"/>
</dbReference>
<dbReference type="GO" id="GO:0016829">
    <property type="term" value="F:lyase activity"/>
    <property type="evidence" value="ECO:0007669"/>
    <property type="project" value="UniProtKB-KW"/>
</dbReference>